<evidence type="ECO:0000313" key="2">
    <source>
        <dbReference type="EMBL" id="CAD7587211.1"/>
    </source>
</evidence>
<gene>
    <name evidence="2" type="ORF">TGEB3V08_LOCUS1430</name>
</gene>
<dbReference type="AlphaFoldDB" id="A0A7R9JQA4"/>
<accession>A0A7R9JQA4</accession>
<proteinExistence type="predicted"/>
<evidence type="ECO:0000256" key="1">
    <source>
        <dbReference type="SAM" id="MobiDB-lite"/>
    </source>
</evidence>
<feature type="region of interest" description="Disordered" evidence="1">
    <location>
        <begin position="86"/>
        <end position="106"/>
    </location>
</feature>
<protein>
    <submittedName>
        <fullName evidence="2">Uncharacterized protein</fullName>
    </submittedName>
</protein>
<dbReference type="EMBL" id="OE839437">
    <property type="protein sequence ID" value="CAD7587211.1"/>
    <property type="molecule type" value="Genomic_DNA"/>
</dbReference>
<sequence length="372" mass="40726">MYTVPTFLDFLCVRDHRCSSICSFADGCARSLRALEVLASSGSRPLSSCVRASAARFTGSARRGLIKGSANVTLCTKKPHFRQSVGWRKRDRGGIGSNLDPKQTSQANRLEQGIPTWVPESCRNPFSPTASPSRWRQLPKPLQHHTADKLLTSCNLYQDPEVPDLIPSTSRFIYEAVGLKQGRLRIKCFEGTKVIVDVGVEDRCKGWVMIGLTAETLVVKDSSCQKKRNHFNLEVECLVVANSHKSYITSASVVTGSNALISCWARLPKTGILGLGGVVSQRASFLLNLTAEDGEIKVVFAREDLTAKPEERRSRSIEVSAPGLKPKHRLLDSQLVPVCRLNIPGLLLTVADMEQSSEFGAPCGCGYATPIR</sequence>
<organism evidence="2">
    <name type="scientific">Timema genevievae</name>
    <name type="common">Walking stick</name>
    <dbReference type="NCBI Taxonomy" id="629358"/>
    <lineage>
        <taxon>Eukaryota</taxon>
        <taxon>Metazoa</taxon>
        <taxon>Ecdysozoa</taxon>
        <taxon>Arthropoda</taxon>
        <taxon>Hexapoda</taxon>
        <taxon>Insecta</taxon>
        <taxon>Pterygota</taxon>
        <taxon>Neoptera</taxon>
        <taxon>Polyneoptera</taxon>
        <taxon>Phasmatodea</taxon>
        <taxon>Timematodea</taxon>
        <taxon>Timematoidea</taxon>
        <taxon>Timematidae</taxon>
        <taxon>Timema</taxon>
    </lineage>
</organism>
<reference evidence="2" key="1">
    <citation type="submission" date="2020-11" db="EMBL/GenBank/DDBJ databases">
        <authorList>
            <person name="Tran Van P."/>
        </authorList>
    </citation>
    <scope>NUCLEOTIDE SEQUENCE</scope>
</reference>
<name>A0A7R9JQA4_TIMGE</name>